<dbReference type="EMBL" id="BOMG01000057">
    <property type="protein sequence ID" value="GID56407.1"/>
    <property type="molecule type" value="Genomic_DNA"/>
</dbReference>
<organism evidence="2 3">
    <name type="scientific">Actinoplanes couchii</name>
    <dbReference type="NCBI Taxonomy" id="403638"/>
    <lineage>
        <taxon>Bacteria</taxon>
        <taxon>Bacillati</taxon>
        <taxon>Actinomycetota</taxon>
        <taxon>Actinomycetes</taxon>
        <taxon>Micromonosporales</taxon>
        <taxon>Micromonosporaceae</taxon>
        <taxon>Actinoplanes</taxon>
    </lineage>
</organism>
<reference evidence="2 3" key="1">
    <citation type="submission" date="2021-01" db="EMBL/GenBank/DDBJ databases">
        <title>Whole genome shotgun sequence of Actinoplanes couchii NBRC 106145.</title>
        <authorList>
            <person name="Komaki H."/>
            <person name="Tamura T."/>
        </authorList>
    </citation>
    <scope>NUCLEOTIDE SEQUENCE [LARGE SCALE GENOMIC DNA]</scope>
    <source>
        <strain evidence="2 3">NBRC 106145</strain>
    </source>
</reference>
<evidence type="ECO:0000256" key="1">
    <source>
        <dbReference type="SAM" id="MobiDB-lite"/>
    </source>
</evidence>
<sequence length="448" mass="50266">MVRFRAPEGHRNLTETVQHPGFGPLAGGLSWRTAVLVPGKRRLIRFSGVSCGYRRRPWSGLSGGCFDPAFQRLLWFGFRRRLWIGFRRRLWIGIPVTVVLGWPDTRIMAADLDAVRRALRATMLADLPIMPVFGDSLLISGVDPAEMLPAWRTARAVMESTGRRPVFVDGDAPFLDEILQDSDSEDPPFDPSSDSSVAPSREVGSSREVAPSREVGPAREVGLSRETGEWKGPGNLTAMDQVARSIDPWQALHHSWRDEPLDDDTLRSQLAGFGHAPWAEGTGSRDAYPGFEVGEVRRRVSEPTLRTVNRYVFDRVRDDPALLAQVPPYSDRLTGLHQWYQPERVELLLPPTTEPHLLAGWVSFHGTLGAESVLAGALLQWHDRWQAELVAGWETMLQLVVGRRPEEPDDAFEVAYQIALLASHLEMTVWEIALAVTRGDEWFLHNRP</sequence>
<evidence type="ECO:0000313" key="3">
    <source>
        <dbReference type="Proteomes" id="UP000612282"/>
    </source>
</evidence>
<protein>
    <recommendedName>
        <fullName evidence="4">DUF4253 domain-containing protein</fullName>
    </recommendedName>
</protein>
<evidence type="ECO:0008006" key="4">
    <source>
        <dbReference type="Google" id="ProtNLM"/>
    </source>
</evidence>
<feature type="compositionally biased region" description="Low complexity" evidence="1">
    <location>
        <begin position="191"/>
        <end position="200"/>
    </location>
</feature>
<proteinExistence type="predicted"/>
<feature type="region of interest" description="Disordered" evidence="1">
    <location>
        <begin position="180"/>
        <end position="235"/>
    </location>
</feature>
<evidence type="ECO:0000313" key="2">
    <source>
        <dbReference type="EMBL" id="GID56407.1"/>
    </source>
</evidence>
<keyword evidence="3" id="KW-1185">Reference proteome</keyword>
<name>A0ABQ3XD10_9ACTN</name>
<comment type="caution">
    <text evidence="2">The sequence shown here is derived from an EMBL/GenBank/DDBJ whole genome shotgun (WGS) entry which is preliminary data.</text>
</comment>
<dbReference type="Proteomes" id="UP000612282">
    <property type="component" value="Unassembled WGS sequence"/>
</dbReference>
<gene>
    <name evidence="2" type="ORF">Aco03nite_048110</name>
</gene>
<accession>A0ABQ3XD10</accession>